<evidence type="ECO:0000313" key="1">
    <source>
        <dbReference type="EMBL" id="OPL07252.1"/>
    </source>
</evidence>
<evidence type="ECO:0000313" key="2">
    <source>
        <dbReference type="Proteomes" id="UP000266721"/>
    </source>
</evidence>
<feature type="non-terminal residue" evidence="1">
    <location>
        <position position="1"/>
    </location>
</feature>
<dbReference type="AlphaFoldDB" id="A0A409V692"/>
<accession>A0A409V692</accession>
<reference evidence="1 2" key="1">
    <citation type="journal article" date="2016" name="PLoS ONE">
        <title>A First Insight into the Genome of the Filter-Feeder Mussel Mytilus galloprovincialis.</title>
        <authorList>
            <person name="Murgarella M."/>
            <person name="Puiu D."/>
            <person name="Novoa B."/>
            <person name="Figueras A."/>
            <person name="Posada D."/>
            <person name="Canchaya C."/>
        </authorList>
    </citation>
    <scope>NUCLEOTIDE SEQUENCE [LARGE SCALE GENOMIC DNA]</scope>
    <source>
        <tissue evidence="1">Muscle</tissue>
    </source>
</reference>
<sequence>MERLMPEVTELGKLYSKIILHLLLLVLYRLNTDLMELSSCCVFLLKER</sequence>
<protein>
    <submittedName>
        <fullName evidence="1">Uncharacterized protein</fullName>
    </submittedName>
</protein>
<gene>
    <name evidence="1" type="ORF">AM593_10215</name>
</gene>
<proteinExistence type="predicted"/>
<dbReference type="Proteomes" id="UP000266721">
    <property type="component" value="Unassembled WGS sequence"/>
</dbReference>
<keyword evidence="2" id="KW-1185">Reference proteome</keyword>
<name>A0A409V692_MYTGA</name>
<dbReference type="EMBL" id="KV629320">
    <property type="protein sequence ID" value="OPL07252.1"/>
    <property type="molecule type" value="Genomic_DNA"/>
</dbReference>
<organism evidence="1 2">
    <name type="scientific">Mytilus galloprovincialis</name>
    <name type="common">Mediterranean mussel</name>
    <dbReference type="NCBI Taxonomy" id="29158"/>
    <lineage>
        <taxon>Eukaryota</taxon>
        <taxon>Metazoa</taxon>
        <taxon>Spiralia</taxon>
        <taxon>Lophotrochozoa</taxon>
        <taxon>Mollusca</taxon>
        <taxon>Bivalvia</taxon>
        <taxon>Autobranchia</taxon>
        <taxon>Pteriomorphia</taxon>
        <taxon>Mytilida</taxon>
        <taxon>Mytiloidea</taxon>
        <taxon>Mytilidae</taxon>
        <taxon>Mytilinae</taxon>
        <taxon>Mytilus</taxon>
    </lineage>
</organism>